<feature type="transmembrane region" description="Helical" evidence="2">
    <location>
        <begin position="128"/>
        <end position="150"/>
    </location>
</feature>
<feature type="transmembrane region" description="Helical" evidence="2">
    <location>
        <begin position="170"/>
        <end position="188"/>
    </location>
</feature>
<keyword evidence="4" id="KW-1185">Reference proteome</keyword>
<feature type="transmembrane region" description="Helical" evidence="2">
    <location>
        <begin position="20"/>
        <end position="40"/>
    </location>
</feature>
<feature type="region of interest" description="Disordered" evidence="1">
    <location>
        <begin position="61"/>
        <end position="87"/>
    </location>
</feature>
<reference evidence="4" key="1">
    <citation type="submission" date="2016-06" db="EMBL/GenBank/DDBJ databases">
        <authorList>
            <person name="Varghese N."/>
            <person name="Submissions Spin"/>
        </authorList>
    </citation>
    <scope>NUCLEOTIDE SEQUENCE [LARGE SCALE GENOMIC DNA]</scope>
    <source>
        <strain evidence="4">DSM 45160</strain>
    </source>
</reference>
<evidence type="ECO:0000313" key="3">
    <source>
        <dbReference type="EMBL" id="SCF27602.1"/>
    </source>
</evidence>
<name>A0A1C4Z3K5_9ACTN</name>
<sequence length="238" mass="25624">MHFVWGCHHGAVEHEAFYSTTAQVLPTIMIALAVEANLLLQRQRKDLEDAHGALASEYEQAKMRAEAERERQHPTSRGTSGSTVGAGRASVGIPSLPAPFYEHHKRLYEQQKKIFSNHQAALERQRNVAIVTGLVFLIGEIAAVSALLLGPGTVIPVESRLTVGQLCVPFAGFAIVALSISVIVLPVLRFPKHDDLTAPYWRLSQSASFSGAKFAPPGRASVGRDLVPAPEKPGGGPP</sequence>
<dbReference type="Proteomes" id="UP000198224">
    <property type="component" value="Chromosome I"/>
</dbReference>
<evidence type="ECO:0000256" key="2">
    <source>
        <dbReference type="SAM" id="Phobius"/>
    </source>
</evidence>
<protein>
    <submittedName>
        <fullName evidence="3">Uncharacterized protein</fullName>
    </submittedName>
</protein>
<organism evidence="3 4">
    <name type="scientific">Micromonospora chokoriensis</name>
    <dbReference type="NCBI Taxonomy" id="356851"/>
    <lineage>
        <taxon>Bacteria</taxon>
        <taxon>Bacillati</taxon>
        <taxon>Actinomycetota</taxon>
        <taxon>Actinomycetes</taxon>
        <taxon>Micromonosporales</taxon>
        <taxon>Micromonosporaceae</taxon>
        <taxon>Micromonospora</taxon>
    </lineage>
</organism>
<feature type="compositionally biased region" description="Basic and acidic residues" evidence="1">
    <location>
        <begin position="61"/>
        <end position="73"/>
    </location>
</feature>
<keyword evidence="2" id="KW-1133">Transmembrane helix</keyword>
<accession>A0A1C4Z3K5</accession>
<evidence type="ECO:0000313" key="4">
    <source>
        <dbReference type="Proteomes" id="UP000198224"/>
    </source>
</evidence>
<keyword evidence="2" id="KW-0472">Membrane</keyword>
<gene>
    <name evidence="3" type="ORF">GA0070612_5736</name>
</gene>
<dbReference type="EMBL" id="LT607409">
    <property type="protein sequence ID" value="SCF27602.1"/>
    <property type="molecule type" value="Genomic_DNA"/>
</dbReference>
<dbReference type="AlphaFoldDB" id="A0A1C4Z3K5"/>
<feature type="region of interest" description="Disordered" evidence="1">
    <location>
        <begin position="211"/>
        <end position="238"/>
    </location>
</feature>
<evidence type="ECO:0000256" key="1">
    <source>
        <dbReference type="SAM" id="MobiDB-lite"/>
    </source>
</evidence>
<proteinExistence type="predicted"/>
<keyword evidence="2" id="KW-0812">Transmembrane</keyword>